<proteinExistence type="inferred from homology"/>
<evidence type="ECO:0000256" key="6">
    <source>
        <dbReference type="ARBA" id="ARBA00022692"/>
    </source>
</evidence>
<dbReference type="InterPro" id="IPR001639">
    <property type="entry name" value="T2SS_protein-GspC"/>
</dbReference>
<comment type="similarity">
    <text evidence="2">Belongs to the GSP C family.</text>
</comment>
<dbReference type="EMBL" id="VDMB01000002">
    <property type="protein sequence ID" value="TYT75759.1"/>
    <property type="molecule type" value="Genomic_DNA"/>
</dbReference>
<feature type="domain" description="Type II secretion system protein GspC N-terminal" evidence="10">
    <location>
        <begin position="55"/>
        <end position="160"/>
    </location>
</feature>
<keyword evidence="9" id="KW-0472">Membrane</keyword>
<evidence type="ECO:0000313" key="12">
    <source>
        <dbReference type="Proteomes" id="UP000321899"/>
    </source>
</evidence>
<name>A0A5Q4VDI5_9BACT</name>
<protein>
    <submittedName>
        <fullName evidence="11">Type II secretion system protein GspC</fullName>
    </submittedName>
</protein>
<dbReference type="GO" id="GO:0015627">
    <property type="term" value="C:type II protein secretion system complex"/>
    <property type="evidence" value="ECO:0007669"/>
    <property type="project" value="InterPro"/>
</dbReference>
<dbReference type="Gene3D" id="2.30.30.830">
    <property type="match status" value="1"/>
</dbReference>
<keyword evidence="7" id="KW-0653">Protein transport</keyword>
<keyword evidence="3" id="KW-0813">Transport</keyword>
<reference evidence="11 12" key="1">
    <citation type="submission" date="2019-06" db="EMBL/GenBank/DDBJ databases">
        <title>Desulfobotulus mexicanus sp. nov., a novel sulfate-reducing bacterium isolated from the sediment of an alkaline crater lake in Mexico.</title>
        <authorList>
            <person name="Hirschler-Rea A."/>
        </authorList>
    </citation>
    <scope>NUCLEOTIDE SEQUENCE [LARGE SCALE GENOMIC DNA]</scope>
    <source>
        <strain evidence="11 12">PAR22N</strain>
    </source>
</reference>
<comment type="caution">
    <text evidence="11">The sequence shown here is derived from an EMBL/GenBank/DDBJ whole genome shotgun (WGS) entry which is preliminary data.</text>
</comment>
<keyword evidence="6" id="KW-0812">Transmembrane</keyword>
<evidence type="ECO:0000256" key="9">
    <source>
        <dbReference type="ARBA" id="ARBA00023136"/>
    </source>
</evidence>
<comment type="subcellular location">
    <subcellularLocation>
        <location evidence="1">Cell inner membrane</location>
    </subcellularLocation>
</comment>
<evidence type="ECO:0000256" key="7">
    <source>
        <dbReference type="ARBA" id="ARBA00022927"/>
    </source>
</evidence>
<evidence type="ECO:0000256" key="1">
    <source>
        <dbReference type="ARBA" id="ARBA00004533"/>
    </source>
</evidence>
<gene>
    <name evidence="11" type="primary">gspC</name>
    <name evidence="11" type="ORF">FIM25_02305</name>
</gene>
<organism evidence="11 12">
    <name type="scientific">Desulfobotulus mexicanus</name>
    <dbReference type="NCBI Taxonomy" id="2586642"/>
    <lineage>
        <taxon>Bacteria</taxon>
        <taxon>Pseudomonadati</taxon>
        <taxon>Thermodesulfobacteriota</taxon>
        <taxon>Desulfobacteria</taxon>
        <taxon>Desulfobacterales</taxon>
        <taxon>Desulfobacteraceae</taxon>
        <taxon>Desulfobotulus</taxon>
    </lineage>
</organism>
<dbReference type="NCBIfam" id="TIGR01713">
    <property type="entry name" value="typeII_sec_gspC"/>
    <property type="match status" value="1"/>
</dbReference>
<evidence type="ECO:0000256" key="4">
    <source>
        <dbReference type="ARBA" id="ARBA00022475"/>
    </source>
</evidence>
<dbReference type="OrthoDB" id="5432730at2"/>
<dbReference type="Gene3D" id="2.30.42.10">
    <property type="match status" value="1"/>
</dbReference>
<dbReference type="GO" id="GO:0015628">
    <property type="term" value="P:protein secretion by the type II secretion system"/>
    <property type="evidence" value="ECO:0007669"/>
    <property type="project" value="InterPro"/>
</dbReference>
<evidence type="ECO:0000259" key="10">
    <source>
        <dbReference type="Pfam" id="PF11356"/>
    </source>
</evidence>
<sequence>MAKYLFFLWNLLLVPIGAYAAVSLGYGMLSEKLHARTELSETLTPDSAEILRPGREHSRKDAAAYAVIYEKNLFGTLATKKEEEAPAIDLDALKRTSLRLKLWGTIASENSRQAFAVIEDTTKRVQELYRVGDKIQDATVRMIFRQKVVLTRRGQDEVLEMDPEEGQRSVDPEIRQPAFSGAATQEISRQMIDESMQDINTLMRQIRIRPNFEDGKPAGLRVDRLRSDSIFRELGLENGDVIKGVNGRDIQSVDDALTFYEQLRNATSVSLQVERRGAPQTLSYTIRN</sequence>
<evidence type="ECO:0000256" key="8">
    <source>
        <dbReference type="ARBA" id="ARBA00022989"/>
    </source>
</evidence>
<dbReference type="RefSeq" id="WP_139445891.1">
    <property type="nucleotide sequence ID" value="NZ_VDMB01000002.1"/>
</dbReference>
<evidence type="ECO:0000256" key="5">
    <source>
        <dbReference type="ARBA" id="ARBA00022519"/>
    </source>
</evidence>
<evidence type="ECO:0000256" key="2">
    <source>
        <dbReference type="ARBA" id="ARBA00007986"/>
    </source>
</evidence>
<keyword evidence="8" id="KW-1133">Transmembrane helix</keyword>
<evidence type="ECO:0000256" key="3">
    <source>
        <dbReference type="ARBA" id="ARBA00022448"/>
    </source>
</evidence>
<accession>A0A5Q4VDI5</accession>
<dbReference type="SUPFAM" id="SSF50156">
    <property type="entry name" value="PDZ domain-like"/>
    <property type="match status" value="1"/>
</dbReference>
<keyword evidence="12" id="KW-1185">Reference proteome</keyword>
<evidence type="ECO:0000313" key="11">
    <source>
        <dbReference type="EMBL" id="TYT75759.1"/>
    </source>
</evidence>
<dbReference type="Pfam" id="PF11356">
    <property type="entry name" value="T2SSC"/>
    <property type="match status" value="1"/>
</dbReference>
<dbReference type="Proteomes" id="UP000321899">
    <property type="component" value="Unassembled WGS sequence"/>
</dbReference>
<dbReference type="InterPro" id="IPR024961">
    <property type="entry name" value="T2SS_GspC_N"/>
</dbReference>
<dbReference type="AlphaFoldDB" id="A0A5Q4VDI5"/>
<keyword evidence="4" id="KW-1003">Cell membrane</keyword>
<keyword evidence="5" id="KW-0997">Cell inner membrane</keyword>
<dbReference type="InterPro" id="IPR036034">
    <property type="entry name" value="PDZ_sf"/>
</dbReference>
<dbReference type="GO" id="GO:0005886">
    <property type="term" value="C:plasma membrane"/>
    <property type="evidence" value="ECO:0007669"/>
    <property type="project" value="UniProtKB-SubCell"/>
</dbReference>